<dbReference type="PANTHER" id="PTHR43280">
    <property type="entry name" value="ARAC-FAMILY TRANSCRIPTIONAL REGULATOR"/>
    <property type="match status" value="1"/>
</dbReference>
<evidence type="ECO:0000313" key="6">
    <source>
        <dbReference type="Proteomes" id="UP001232343"/>
    </source>
</evidence>
<proteinExistence type="predicted"/>
<dbReference type="RefSeq" id="WP_244681604.1">
    <property type="nucleotide sequence ID" value="NZ_JALIRM010000006.1"/>
</dbReference>
<evidence type="ECO:0000313" key="5">
    <source>
        <dbReference type="EMBL" id="MDQ0342825.1"/>
    </source>
</evidence>
<dbReference type="PANTHER" id="PTHR43280:SF28">
    <property type="entry name" value="HTH-TYPE TRANSCRIPTIONAL ACTIVATOR RHAS"/>
    <property type="match status" value="1"/>
</dbReference>
<keyword evidence="3" id="KW-0804">Transcription</keyword>
<dbReference type="Gene3D" id="1.10.10.60">
    <property type="entry name" value="Homeodomain-like"/>
    <property type="match status" value="2"/>
</dbReference>
<dbReference type="InterPro" id="IPR014710">
    <property type="entry name" value="RmlC-like_jellyroll"/>
</dbReference>
<dbReference type="PRINTS" id="PR00032">
    <property type="entry name" value="HTHARAC"/>
</dbReference>
<name>A0ABU0D370_9BACI</name>
<dbReference type="InterPro" id="IPR009057">
    <property type="entry name" value="Homeodomain-like_sf"/>
</dbReference>
<reference evidence="5 6" key="1">
    <citation type="submission" date="2023-07" db="EMBL/GenBank/DDBJ databases">
        <title>Genomic Encyclopedia of Type Strains, Phase IV (KMG-IV): sequencing the most valuable type-strain genomes for metagenomic binning, comparative biology and taxonomic classification.</title>
        <authorList>
            <person name="Goeker M."/>
        </authorList>
    </citation>
    <scope>NUCLEOTIDE SEQUENCE [LARGE SCALE GENOMIC DNA]</scope>
    <source>
        <strain evidence="5 6">DSM 27848</strain>
    </source>
</reference>
<feature type="domain" description="HTH araC/xylS-type" evidence="4">
    <location>
        <begin position="185"/>
        <end position="283"/>
    </location>
</feature>
<dbReference type="Pfam" id="PF12833">
    <property type="entry name" value="HTH_18"/>
    <property type="match status" value="1"/>
</dbReference>
<protein>
    <submittedName>
        <fullName evidence="5">AraC-like DNA-binding protein</fullName>
    </submittedName>
</protein>
<dbReference type="InterPro" id="IPR037923">
    <property type="entry name" value="HTH-like"/>
</dbReference>
<dbReference type="SUPFAM" id="SSF51215">
    <property type="entry name" value="Regulatory protein AraC"/>
    <property type="match status" value="1"/>
</dbReference>
<dbReference type="Proteomes" id="UP001232343">
    <property type="component" value="Unassembled WGS sequence"/>
</dbReference>
<evidence type="ECO:0000256" key="2">
    <source>
        <dbReference type="ARBA" id="ARBA00023125"/>
    </source>
</evidence>
<organism evidence="5 6">
    <name type="scientific">Lederbergia wuyishanensis</name>
    <dbReference type="NCBI Taxonomy" id="1347903"/>
    <lineage>
        <taxon>Bacteria</taxon>
        <taxon>Bacillati</taxon>
        <taxon>Bacillota</taxon>
        <taxon>Bacilli</taxon>
        <taxon>Bacillales</taxon>
        <taxon>Bacillaceae</taxon>
        <taxon>Lederbergia</taxon>
    </lineage>
</organism>
<evidence type="ECO:0000259" key="4">
    <source>
        <dbReference type="PROSITE" id="PS01124"/>
    </source>
</evidence>
<sequence>MRETKHELIDCQFYFPSEFDLLGGVWPLKVGNNIAKPNYHIGPRVIEHFSIHFVVKGKVLYTYKNQETVLEAGDIFAIFPHMPHQYQTLSFDSNSLLEMHWLAFNGPTCVTALKKIGMHPEKPFLKKRMSYVLKATLENMQQLLRNQEIASNEYFRLYQLLYQIFYGLADQRSLPSNQTPEYLIQKSLDFIRVHYDESITVEEVAHHVGLHRSYFSKIFTEILDCTPRNYIQKLKMEKSYDMMQHNNYSITEIALSVGYSDAYSFSRAFKKYFGEAPTIYMKERSVV</sequence>
<dbReference type="SMART" id="SM00342">
    <property type="entry name" value="HTH_ARAC"/>
    <property type="match status" value="1"/>
</dbReference>
<accession>A0ABU0D370</accession>
<keyword evidence="2" id="KW-0238">DNA-binding</keyword>
<comment type="caution">
    <text evidence="5">The sequence shown here is derived from an EMBL/GenBank/DDBJ whole genome shotgun (WGS) entry which is preliminary data.</text>
</comment>
<keyword evidence="6" id="KW-1185">Reference proteome</keyword>
<dbReference type="PROSITE" id="PS01124">
    <property type="entry name" value="HTH_ARAC_FAMILY_2"/>
    <property type="match status" value="1"/>
</dbReference>
<dbReference type="InterPro" id="IPR020449">
    <property type="entry name" value="Tscrpt_reg_AraC-type_HTH"/>
</dbReference>
<dbReference type="InterPro" id="IPR003313">
    <property type="entry name" value="AraC-bd"/>
</dbReference>
<gene>
    <name evidence="5" type="ORF">J2S14_001639</name>
</gene>
<keyword evidence="1" id="KW-0805">Transcription regulation</keyword>
<evidence type="ECO:0000256" key="3">
    <source>
        <dbReference type="ARBA" id="ARBA00023163"/>
    </source>
</evidence>
<dbReference type="EMBL" id="JAUSUO010000003">
    <property type="protein sequence ID" value="MDQ0342825.1"/>
    <property type="molecule type" value="Genomic_DNA"/>
</dbReference>
<evidence type="ECO:0000256" key="1">
    <source>
        <dbReference type="ARBA" id="ARBA00023015"/>
    </source>
</evidence>
<dbReference type="Pfam" id="PF02311">
    <property type="entry name" value="AraC_binding"/>
    <property type="match status" value="1"/>
</dbReference>
<dbReference type="InterPro" id="IPR018060">
    <property type="entry name" value="HTH_AraC"/>
</dbReference>
<dbReference type="Gene3D" id="2.60.120.10">
    <property type="entry name" value="Jelly Rolls"/>
    <property type="match status" value="1"/>
</dbReference>
<dbReference type="SUPFAM" id="SSF46689">
    <property type="entry name" value="Homeodomain-like"/>
    <property type="match status" value="2"/>
</dbReference>